<reference evidence="1 2" key="1">
    <citation type="submission" date="2013-09" db="EMBL/GenBank/DDBJ databases">
        <title>Corchorus capsularis genome sequencing.</title>
        <authorList>
            <person name="Alam M."/>
            <person name="Haque M.S."/>
            <person name="Islam M.S."/>
            <person name="Emdad E.M."/>
            <person name="Islam M.M."/>
            <person name="Ahmed B."/>
            <person name="Halim A."/>
            <person name="Hossen Q.M.M."/>
            <person name="Hossain M.Z."/>
            <person name="Ahmed R."/>
            <person name="Khan M.M."/>
            <person name="Islam R."/>
            <person name="Rashid M.M."/>
            <person name="Khan S.A."/>
            <person name="Rahman M.S."/>
            <person name="Alam M."/>
        </authorList>
    </citation>
    <scope>NUCLEOTIDE SEQUENCE [LARGE SCALE GENOMIC DNA]</scope>
    <source>
        <strain evidence="2">cv. CVL-1</strain>
        <tissue evidence="1">Whole seedling</tissue>
    </source>
</reference>
<organism evidence="1 2">
    <name type="scientific">Corchorus capsularis</name>
    <name type="common">Jute</name>
    <dbReference type="NCBI Taxonomy" id="210143"/>
    <lineage>
        <taxon>Eukaryota</taxon>
        <taxon>Viridiplantae</taxon>
        <taxon>Streptophyta</taxon>
        <taxon>Embryophyta</taxon>
        <taxon>Tracheophyta</taxon>
        <taxon>Spermatophyta</taxon>
        <taxon>Magnoliopsida</taxon>
        <taxon>eudicotyledons</taxon>
        <taxon>Gunneridae</taxon>
        <taxon>Pentapetalae</taxon>
        <taxon>rosids</taxon>
        <taxon>malvids</taxon>
        <taxon>Malvales</taxon>
        <taxon>Malvaceae</taxon>
        <taxon>Grewioideae</taxon>
        <taxon>Apeibeae</taxon>
        <taxon>Corchorus</taxon>
    </lineage>
</organism>
<dbReference type="AlphaFoldDB" id="A0A1R3KYH5"/>
<accession>A0A1R3KYH5</accession>
<dbReference type="Proteomes" id="UP000188268">
    <property type="component" value="Unassembled WGS sequence"/>
</dbReference>
<dbReference type="EMBL" id="AWWV01000441">
    <property type="protein sequence ID" value="OMP12089.1"/>
    <property type="molecule type" value="Genomic_DNA"/>
</dbReference>
<dbReference type="Gramene" id="OMP12089">
    <property type="protein sequence ID" value="OMP12089"/>
    <property type="gene ID" value="CCACVL1_00130"/>
</dbReference>
<evidence type="ECO:0000313" key="2">
    <source>
        <dbReference type="Proteomes" id="UP000188268"/>
    </source>
</evidence>
<comment type="caution">
    <text evidence="1">The sequence shown here is derived from an EMBL/GenBank/DDBJ whole genome shotgun (WGS) entry which is preliminary data.</text>
</comment>
<name>A0A1R3KYH5_COCAP</name>
<proteinExistence type="predicted"/>
<keyword evidence="2" id="KW-1185">Reference proteome</keyword>
<evidence type="ECO:0000313" key="1">
    <source>
        <dbReference type="EMBL" id="OMP12089.1"/>
    </source>
</evidence>
<protein>
    <submittedName>
        <fullName evidence="1">Uncharacterized protein</fullName>
    </submittedName>
</protein>
<sequence>CKYRPMSHLVLFVKLDQECWMKKKVAHFLQEIKEFL</sequence>
<gene>
    <name evidence="1" type="ORF">CCACVL1_00130</name>
</gene>
<feature type="non-terminal residue" evidence="1">
    <location>
        <position position="1"/>
    </location>
</feature>